<dbReference type="CDD" id="cd21676">
    <property type="entry name" value="SMP_Mug190"/>
    <property type="match status" value="1"/>
</dbReference>
<dbReference type="GO" id="GO:0005789">
    <property type="term" value="C:endoplasmic reticulum membrane"/>
    <property type="evidence" value="ECO:0007669"/>
    <property type="project" value="UniProtKB-SubCell"/>
</dbReference>
<feature type="compositionally biased region" description="Basic and acidic residues" evidence="6">
    <location>
        <begin position="1051"/>
        <end position="1061"/>
    </location>
</feature>
<evidence type="ECO:0000256" key="2">
    <source>
        <dbReference type="ARBA" id="ARBA00022692"/>
    </source>
</evidence>
<evidence type="ECO:0000256" key="5">
    <source>
        <dbReference type="ARBA" id="ARBA00022989"/>
    </source>
</evidence>
<dbReference type="Pfam" id="PF00168">
    <property type="entry name" value="C2"/>
    <property type="match status" value="2"/>
</dbReference>
<feature type="compositionally biased region" description="Polar residues" evidence="6">
    <location>
        <begin position="478"/>
        <end position="496"/>
    </location>
</feature>
<feature type="domain" description="C2" evidence="8">
    <location>
        <begin position="298"/>
        <end position="423"/>
    </location>
</feature>
<protein>
    <submittedName>
        <fullName evidence="9">Ca2-dependent lipid-binding protein CLB1/vesicle protein vp115/Granuphilin A, contains C2 domain</fullName>
    </submittedName>
</protein>
<dbReference type="InterPro" id="IPR000008">
    <property type="entry name" value="C2_dom"/>
</dbReference>
<dbReference type="PANTHER" id="PTHR47348">
    <property type="entry name" value="MEIOTICALLY UP-REGULATED GENE 190 PROTEIN"/>
    <property type="match status" value="1"/>
</dbReference>
<feature type="region of interest" description="Disordered" evidence="6">
    <location>
        <begin position="1043"/>
        <end position="1085"/>
    </location>
</feature>
<evidence type="ECO:0000256" key="4">
    <source>
        <dbReference type="ARBA" id="ARBA00022824"/>
    </source>
</evidence>
<keyword evidence="7" id="KW-0472">Membrane</keyword>
<dbReference type="Gene3D" id="2.60.40.150">
    <property type="entry name" value="C2 domain"/>
    <property type="match status" value="2"/>
</dbReference>
<evidence type="ECO:0000256" key="1">
    <source>
        <dbReference type="ARBA" id="ARBA00004586"/>
    </source>
</evidence>
<dbReference type="Pfam" id="PF25331">
    <property type="entry name" value="C2_Mug190_3rd"/>
    <property type="match status" value="1"/>
</dbReference>
<dbReference type="GO" id="GO:0061817">
    <property type="term" value="P:endoplasmic reticulum-plasma membrane tethering"/>
    <property type="evidence" value="ECO:0007669"/>
    <property type="project" value="InterPro"/>
</dbReference>
<dbReference type="SUPFAM" id="SSF49562">
    <property type="entry name" value="C2 domain (Calcium/lipid-binding domain, CaLB)"/>
    <property type="match status" value="2"/>
</dbReference>
<organism evidence="9">
    <name type="scientific">Phaffia rhodozyma</name>
    <name type="common">Yeast</name>
    <name type="synonym">Xanthophyllomyces dendrorhous</name>
    <dbReference type="NCBI Taxonomy" id="264483"/>
    <lineage>
        <taxon>Eukaryota</taxon>
        <taxon>Fungi</taxon>
        <taxon>Dikarya</taxon>
        <taxon>Basidiomycota</taxon>
        <taxon>Agaricomycotina</taxon>
        <taxon>Tremellomycetes</taxon>
        <taxon>Cystofilobasidiales</taxon>
        <taxon>Mrakiaceae</taxon>
        <taxon>Phaffia</taxon>
    </lineage>
</organism>
<reference evidence="9" key="1">
    <citation type="submission" date="2014-08" db="EMBL/GenBank/DDBJ databases">
        <authorList>
            <person name="Sharma Rahul"/>
            <person name="Thines Marco"/>
        </authorList>
    </citation>
    <scope>NUCLEOTIDE SEQUENCE</scope>
</reference>
<feature type="region of interest" description="Disordered" evidence="6">
    <location>
        <begin position="979"/>
        <end position="1017"/>
    </location>
</feature>
<feature type="domain" description="C2" evidence="8">
    <location>
        <begin position="570"/>
        <end position="718"/>
    </location>
</feature>
<feature type="region of interest" description="Disordered" evidence="6">
    <location>
        <begin position="421"/>
        <end position="451"/>
    </location>
</feature>
<dbReference type="Pfam" id="PF25669">
    <property type="entry name" value="SMP_MUG190-like"/>
    <property type="match status" value="1"/>
</dbReference>
<dbReference type="CDD" id="cd04052">
    <property type="entry name" value="C2B_Tricalbin-like"/>
    <property type="match status" value="1"/>
</dbReference>
<dbReference type="SMART" id="SM00239">
    <property type="entry name" value="C2"/>
    <property type="match status" value="1"/>
</dbReference>
<accession>A0A0F7SQ12</accession>
<dbReference type="InterPro" id="IPR035892">
    <property type="entry name" value="C2_domain_sf"/>
</dbReference>
<evidence type="ECO:0000259" key="8">
    <source>
        <dbReference type="PROSITE" id="PS50004"/>
    </source>
</evidence>
<feature type="region of interest" description="Disordered" evidence="6">
    <location>
        <begin position="608"/>
        <end position="634"/>
    </location>
</feature>
<feature type="region of interest" description="Disordered" evidence="6">
    <location>
        <begin position="1104"/>
        <end position="1132"/>
    </location>
</feature>
<feature type="compositionally biased region" description="Polar residues" evidence="6">
    <location>
        <begin position="986"/>
        <end position="996"/>
    </location>
</feature>
<comment type="subcellular location">
    <subcellularLocation>
        <location evidence="1">Endoplasmic reticulum membrane</location>
    </subcellularLocation>
</comment>
<evidence type="ECO:0000256" key="7">
    <source>
        <dbReference type="SAM" id="Phobius"/>
    </source>
</evidence>
<proteinExistence type="predicted"/>
<name>A0A0F7SQ12_PHARH</name>
<dbReference type="AlphaFoldDB" id="A0A0F7SQ12"/>
<feature type="transmembrane region" description="Helical" evidence="7">
    <location>
        <begin position="21"/>
        <end position="46"/>
    </location>
</feature>
<keyword evidence="3" id="KW-0677">Repeat</keyword>
<evidence type="ECO:0000256" key="3">
    <source>
        <dbReference type="ARBA" id="ARBA00022737"/>
    </source>
</evidence>
<feature type="region of interest" description="Disordered" evidence="6">
    <location>
        <begin position="145"/>
        <end position="165"/>
    </location>
</feature>
<feature type="compositionally biased region" description="Polar residues" evidence="6">
    <location>
        <begin position="783"/>
        <end position="793"/>
    </location>
</feature>
<keyword evidence="2 7" id="KW-0812">Transmembrane</keyword>
<evidence type="ECO:0000313" key="9">
    <source>
        <dbReference type="EMBL" id="CED82208.1"/>
    </source>
</evidence>
<dbReference type="EMBL" id="LN483124">
    <property type="protein sequence ID" value="CED82208.1"/>
    <property type="molecule type" value="Genomic_DNA"/>
</dbReference>
<keyword evidence="5 7" id="KW-1133">Transmembrane helix</keyword>
<evidence type="ECO:0000256" key="6">
    <source>
        <dbReference type="SAM" id="MobiDB-lite"/>
    </source>
</evidence>
<dbReference type="InterPro" id="IPR037765">
    <property type="entry name" value="C2B_Tricalbin"/>
</dbReference>
<feature type="compositionally biased region" description="Low complexity" evidence="6">
    <location>
        <begin position="794"/>
        <end position="807"/>
    </location>
</feature>
<feature type="compositionally biased region" description="Basic and acidic residues" evidence="6">
    <location>
        <begin position="421"/>
        <end position="433"/>
    </location>
</feature>
<dbReference type="PROSITE" id="PS50004">
    <property type="entry name" value="C2"/>
    <property type="match status" value="2"/>
</dbReference>
<dbReference type="InterPro" id="IPR057349">
    <property type="entry name" value="C2_Mug190_3rd"/>
</dbReference>
<sequence>MGYSTFTHLNLTIPHILFSSFLAFLAYCQLSPWIILSFVSFALYIVHLEAKEKHIHQEQIEAAKVQQTQSETARSNPPPEFVNHAIEALWPMINQDLFIPVLDLLEDTLQLECPAVVHSVRVESLSLGSKPMKINWLRPLTDHEWGDGMGGDNPGDRPNDGQLDGKNAVQGGSYVSFEISFDLNSAVDKPANKAGILVYFGVGLKGLGGVELPVWIDMVQVTGILRLRLLLDPSPPFVRTGTFYFPTLPVIDIAASPLKRHGLGSMNAIKVVPGLRSYVLSCMTRVAKAFVKPECFTLDLDRILSGQEGMVRTKNIGIFMIRLHSAQNIRAADPNGKSDPYIAIAWGKQLNKPLFSTRTLLKTLNPVWEETAMILVPGDAVTTGEKLVLQLYDSDRFNADDSLGIVEVDLAEMVSRGDKLYSSRGPTTDEHQLDQFSSPFQPARHKSSQRPQGVLQWSIRFYPLATFTDPEFAHGPSQADSSQATGDENMSANQLAAETKEDEKDFLQEERDVGRKMMTTAWPLVHLGEILKKTEWATRALDILKPEPFEWETERLARRKDAVRWLLGTKDREVQENHLALDKKFRSGILRWNIIQLSELAVRPSSGEFTKSARSSAGGKPALAEKQETEADQEDPVSSYVEVLVNDRLVFRTRTKRHNNAPYVNAASERFIRDWTMERLKIVVRDERDREHDPILGIIDLSTLGDVFGNKSEVTRWYPLAGGIGWGVLRLSLLWKPIDISLPKGISGFDIVSAEIHSVKAIDLSNVPSEHIASSSVTIDTESDSKTISSDPYATSSSAASESTNANESRRRSGSANSAIASGTYAWEIQQPPLLLAVCYRLSTSMIIRFSNKQGSIKRKTTTWGIGVLRLVDVPDGVLMNVAIPIFATSDPAEAILWAFSKDARNETNRAKEIGVILLGISLRPGLGKAHQHLLKKDRSLNLVHEAKQATTLLGIKQHVLRSTSDMPSHQLMEVEPLERLDSRISQKSQSGSVQPTRADEISGANTTPINGFQRDHRSSYISNRSLSGVGIDIGTNDIEQNALGAADGRTSVEGEGGKKEEEEEEEDFYDGTSSKSSNKRITHEGKYQYKALRSARWAKDKVSSKVSQISLKHKRQTDGNRSLETEGISSF</sequence>
<feature type="region of interest" description="Disordered" evidence="6">
    <location>
        <begin position="783"/>
        <end position="814"/>
    </location>
</feature>
<keyword evidence="4" id="KW-0256">Endoplasmic reticulum</keyword>
<feature type="region of interest" description="Disordered" evidence="6">
    <location>
        <begin position="472"/>
        <end position="503"/>
    </location>
</feature>
<dbReference type="PANTHER" id="PTHR47348:SF3">
    <property type="entry name" value="MEIOTICALLY UP-REGULATED GENE 190 PROTEIN"/>
    <property type="match status" value="1"/>
</dbReference>